<dbReference type="EMBL" id="JAABOP010000004">
    <property type="protein sequence ID" value="NER11415.1"/>
    <property type="molecule type" value="Genomic_DNA"/>
</dbReference>
<evidence type="ECO:0000313" key="2">
    <source>
        <dbReference type="Proteomes" id="UP000468443"/>
    </source>
</evidence>
<dbReference type="Proteomes" id="UP000468443">
    <property type="component" value="Unassembled WGS sequence"/>
</dbReference>
<evidence type="ECO:0000313" key="1">
    <source>
        <dbReference type="EMBL" id="NER11415.1"/>
    </source>
</evidence>
<dbReference type="AlphaFoldDB" id="A0A6P0UDY3"/>
<gene>
    <name evidence="1" type="ORF">GWK09_12845</name>
</gene>
<sequence>MRASYFLVLALGFCISLVSQEPLEDQEPSVEHFDTLRIKFPKVFWFNSYKFQIENYGKGVIKTRKNSATEQSNKEFNTRITTYIFTINFENLDSATSLVEGSYRRQDNYSVRNDWLLETLTNIESEETEFISMTQRKSASITTNLHEESWQIVFQESLNTELPEALPLLLTSSSRTIQIVPHTGSQHLIPLGIVTNGAYTFQENGRIIGQLLTDRGHLIILRKNMDPLTKLVLISAMMFVYG</sequence>
<dbReference type="RefSeq" id="WP_163693862.1">
    <property type="nucleotide sequence ID" value="NZ_FXTW01000003.1"/>
</dbReference>
<proteinExistence type="predicted"/>
<comment type="caution">
    <text evidence="1">The sequence shown here is derived from an EMBL/GenBank/DDBJ whole genome shotgun (WGS) entry which is preliminary data.</text>
</comment>
<organism evidence="1 2">
    <name type="scientific">Muriicola jejuensis</name>
    <dbReference type="NCBI Taxonomy" id="504488"/>
    <lineage>
        <taxon>Bacteria</taxon>
        <taxon>Pseudomonadati</taxon>
        <taxon>Bacteroidota</taxon>
        <taxon>Flavobacteriia</taxon>
        <taxon>Flavobacteriales</taxon>
        <taxon>Flavobacteriaceae</taxon>
        <taxon>Muriicola</taxon>
    </lineage>
</organism>
<protein>
    <submittedName>
        <fullName evidence="1">Uncharacterized protein</fullName>
    </submittedName>
</protein>
<keyword evidence="2" id="KW-1185">Reference proteome</keyword>
<reference evidence="1 2" key="1">
    <citation type="submission" date="2020-01" db="EMBL/GenBank/DDBJ databases">
        <title>Muriicola jejuensis KCTC 22299.</title>
        <authorList>
            <person name="Wang G."/>
        </authorList>
    </citation>
    <scope>NUCLEOTIDE SEQUENCE [LARGE SCALE GENOMIC DNA]</scope>
    <source>
        <strain evidence="1 2">KCTC 22299</strain>
    </source>
</reference>
<accession>A0A6P0UDY3</accession>
<name>A0A6P0UDY3_9FLAO</name>